<protein>
    <submittedName>
        <fullName evidence="1">Uncharacterized protein</fullName>
    </submittedName>
</protein>
<name>A0AAD8ZC38_9TELE</name>
<evidence type="ECO:0000313" key="1">
    <source>
        <dbReference type="EMBL" id="KAK1795206.1"/>
    </source>
</evidence>
<comment type="caution">
    <text evidence="1">The sequence shown here is derived from an EMBL/GenBank/DDBJ whole genome shotgun (WGS) entry which is preliminary data.</text>
</comment>
<dbReference type="AlphaFoldDB" id="A0AAD8ZC38"/>
<accession>A0AAD8ZC38</accession>
<dbReference type="Proteomes" id="UP001239994">
    <property type="component" value="Unassembled WGS sequence"/>
</dbReference>
<evidence type="ECO:0000313" key="2">
    <source>
        <dbReference type="Proteomes" id="UP001239994"/>
    </source>
</evidence>
<feature type="non-terminal residue" evidence="1">
    <location>
        <position position="1"/>
    </location>
</feature>
<reference evidence="1" key="1">
    <citation type="submission" date="2023-03" db="EMBL/GenBank/DDBJ databases">
        <title>Electrophorus voltai genome.</title>
        <authorList>
            <person name="Bian C."/>
        </authorList>
    </citation>
    <scope>NUCLEOTIDE SEQUENCE</scope>
    <source>
        <strain evidence="1">CB-2022</strain>
        <tissue evidence="1">Muscle</tissue>
    </source>
</reference>
<gene>
    <name evidence="1" type="ORF">P4O66_010385</name>
</gene>
<keyword evidence="2" id="KW-1185">Reference proteome</keyword>
<sequence>DEVIVELCFPVSLGLCVEPYAVCGSQRSQRVHFMGKDHI</sequence>
<dbReference type="EMBL" id="JAROKS010000016">
    <property type="protein sequence ID" value="KAK1795206.1"/>
    <property type="molecule type" value="Genomic_DNA"/>
</dbReference>
<organism evidence="1 2">
    <name type="scientific">Electrophorus voltai</name>
    <dbReference type="NCBI Taxonomy" id="2609070"/>
    <lineage>
        <taxon>Eukaryota</taxon>
        <taxon>Metazoa</taxon>
        <taxon>Chordata</taxon>
        <taxon>Craniata</taxon>
        <taxon>Vertebrata</taxon>
        <taxon>Euteleostomi</taxon>
        <taxon>Actinopterygii</taxon>
        <taxon>Neopterygii</taxon>
        <taxon>Teleostei</taxon>
        <taxon>Ostariophysi</taxon>
        <taxon>Gymnotiformes</taxon>
        <taxon>Gymnotoidei</taxon>
        <taxon>Gymnotidae</taxon>
        <taxon>Electrophorus</taxon>
    </lineage>
</organism>
<proteinExistence type="predicted"/>